<name>A0A6G0U6Y9_APHGL</name>
<keyword evidence="2" id="KW-1185">Reference proteome</keyword>
<evidence type="ECO:0000313" key="2">
    <source>
        <dbReference type="Proteomes" id="UP000475862"/>
    </source>
</evidence>
<dbReference type="EMBL" id="VYZN01000002">
    <property type="protein sequence ID" value="KAE9544379.1"/>
    <property type="molecule type" value="Genomic_DNA"/>
</dbReference>
<dbReference type="Proteomes" id="UP000475862">
    <property type="component" value="Unassembled WGS sequence"/>
</dbReference>
<dbReference type="AlphaFoldDB" id="A0A6G0U6Y9"/>
<accession>A0A6G0U6Y9</accession>
<protein>
    <submittedName>
        <fullName evidence="1">Uncharacterized protein</fullName>
    </submittedName>
</protein>
<sequence>MADKKIYSVSCPNLTVNHKWTDQKLKFDRKTKSLSNMAFLYHELEIDTKNMGVSNTFEIEEHDKKFSASCPNLMQNHELTIKKLNCDNKSKSLPNMVLTYSDELEIKKAYNSEKITGIECSKEEIEIPEKKRRTIYKRVKRFFKGLSTFYEICQNYENFQVKKFNTKFFTNFPSNSYIKNSNKKSVMTSIKMFWLSQNTLKFNTNSNIDKKIVKIEEKQCFQYKKEINIIVKPIHSSLHSE</sequence>
<reference evidence="1 2" key="1">
    <citation type="submission" date="2019-08" db="EMBL/GenBank/DDBJ databases">
        <title>The genome of the soybean aphid Biotype 1, its phylome, world population structure and adaptation to the North American continent.</title>
        <authorList>
            <person name="Giordano R."/>
            <person name="Donthu R.K."/>
            <person name="Hernandez A.G."/>
            <person name="Wright C.L."/>
            <person name="Zimin A.V."/>
        </authorList>
    </citation>
    <scope>NUCLEOTIDE SEQUENCE [LARGE SCALE GENOMIC DNA]</scope>
    <source>
        <tissue evidence="1">Whole aphids</tissue>
    </source>
</reference>
<proteinExistence type="predicted"/>
<comment type="caution">
    <text evidence="1">The sequence shown here is derived from an EMBL/GenBank/DDBJ whole genome shotgun (WGS) entry which is preliminary data.</text>
</comment>
<organism evidence="1 2">
    <name type="scientific">Aphis glycines</name>
    <name type="common">Soybean aphid</name>
    <dbReference type="NCBI Taxonomy" id="307491"/>
    <lineage>
        <taxon>Eukaryota</taxon>
        <taxon>Metazoa</taxon>
        <taxon>Ecdysozoa</taxon>
        <taxon>Arthropoda</taxon>
        <taxon>Hexapoda</taxon>
        <taxon>Insecta</taxon>
        <taxon>Pterygota</taxon>
        <taxon>Neoptera</taxon>
        <taxon>Paraneoptera</taxon>
        <taxon>Hemiptera</taxon>
        <taxon>Sternorrhyncha</taxon>
        <taxon>Aphidomorpha</taxon>
        <taxon>Aphidoidea</taxon>
        <taxon>Aphididae</taxon>
        <taxon>Aphidini</taxon>
        <taxon>Aphis</taxon>
        <taxon>Aphis</taxon>
    </lineage>
</organism>
<gene>
    <name evidence="1" type="ORF">AGLY_001558</name>
</gene>
<evidence type="ECO:0000313" key="1">
    <source>
        <dbReference type="EMBL" id="KAE9544379.1"/>
    </source>
</evidence>